<evidence type="ECO:0000256" key="5">
    <source>
        <dbReference type="HAMAP-Rule" id="MF_00209"/>
    </source>
</evidence>
<name>A0ABW1EDW7_9BACT</name>
<keyword evidence="5" id="KW-0963">Cytoplasm</keyword>
<dbReference type="Pfam" id="PF00719">
    <property type="entry name" value="Pyrophosphatase"/>
    <property type="match status" value="1"/>
</dbReference>
<keyword evidence="3 5" id="KW-0378">Hydrolase</keyword>
<dbReference type="EC" id="3.6.1.1" evidence="5"/>
<dbReference type="RefSeq" id="WP_263338614.1">
    <property type="nucleotide sequence ID" value="NZ_JAGSYH010000004.1"/>
</dbReference>
<feature type="binding site" evidence="5">
    <location>
        <position position="43"/>
    </location>
    <ligand>
        <name>substrate</name>
    </ligand>
</feature>
<evidence type="ECO:0000313" key="7">
    <source>
        <dbReference type="Proteomes" id="UP001596091"/>
    </source>
</evidence>
<comment type="subcellular location">
    <subcellularLocation>
        <location evidence="5">Cytoplasm</location>
    </subcellularLocation>
</comment>
<feature type="binding site" evidence="5">
    <location>
        <position position="70"/>
    </location>
    <ligand>
        <name>Mg(2+)</name>
        <dbReference type="ChEBI" id="CHEBI:18420"/>
        <label>2</label>
    </ligand>
</feature>
<dbReference type="InterPro" id="IPR008162">
    <property type="entry name" value="Pyrophosphatase"/>
</dbReference>
<comment type="caution">
    <text evidence="6">The sequence shown here is derived from an EMBL/GenBank/DDBJ whole genome shotgun (WGS) entry which is preliminary data.</text>
</comment>
<comment type="function">
    <text evidence="5">Catalyzes the hydrolysis of inorganic pyrophosphate (PPi) forming two phosphate ions.</text>
</comment>
<dbReference type="SUPFAM" id="SSF50324">
    <property type="entry name" value="Inorganic pyrophosphatase"/>
    <property type="match status" value="1"/>
</dbReference>
<sequence>MDYLNLPIGKQSPDIVAVVVEIPLDGTNKYEYDKQLHVFKLDRTLHSPVHYPGDYGFIPQTLAEDGDPLDILILGDSETFPGCLLNARPIGLFEMLDQGIPDEKVVAYGTGNPRFQDVESYTQVQPHVLREIEHFFSVYKDLEGKRTKALGWKGREAAHQVIRSSHERYMERKTG</sequence>
<keyword evidence="7" id="KW-1185">Reference proteome</keyword>
<accession>A0ABW1EDW7</accession>
<dbReference type="EMBL" id="JBHSPH010000002">
    <property type="protein sequence ID" value="MFC5862250.1"/>
    <property type="molecule type" value="Genomic_DNA"/>
</dbReference>
<comment type="subunit">
    <text evidence="5">Homohexamer.</text>
</comment>
<feature type="binding site" evidence="5">
    <location>
        <position position="29"/>
    </location>
    <ligand>
        <name>substrate</name>
    </ligand>
</feature>
<keyword evidence="2 5" id="KW-0479">Metal-binding</keyword>
<comment type="cofactor">
    <cofactor evidence="1 5">
        <name>Mg(2+)</name>
        <dbReference type="ChEBI" id="CHEBI:18420"/>
    </cofactor>
</comment>
<feature type="binding site" evidence="5">
    <location>
        <position position="70"/>
    </location>
    <ligand>
        <name>Mg(2+)</name>
        <dbReference type="ChEBI" id="CHEBI:18420"/>
        <label>1</label>
    </ligand>
</feature>
<dbReference type="PANTHER" id="PTHR10286">
    <property type="entry name" value="INORGANIC PYROPHOSPHATASE"/>
    <property type="match status" value="1"/>
</dbReference>
<comment type="similarity">
    <text evidence="5">Belongs to the PPase family.</text>
</comment>
<dbReference type="PROSITE" id="PS00387">
    <property type="entry name" value="PPASE"/>
    <property type="match status" value="1"/>
</dbReference>
<protein>
    <recommendedName>
        <fullName evidence="5">Inorganic pyrophosphatase</fullName>
        <ecNumber evidence="5">3.6.1.1</ecNumber>
    </recommendedName>
    <alternativeName>
        <fullName evidence="5">Pyrophosphate phospho-hydrolase</fullName>
        <shortName evidence="5">PPase</shortName>
    </alternativeName>
</protein>
<dbReference type="InterPro" id="IPR036649">
    <property type="entry name" value="Pyrophosphatase_sf"/>
</dbReference>
<dbReference type="Proteomes" id="UP001596091">
    <property type="component" value="Unassembled WGS sequence"/>
</dbReference>
<evidence type="ECO:0000256" key="1">
    <source>
        <dbReference type="ARBA" id="ARBA00001946"/>
    </source>
</evidence>
<proteinExistence type="inferred from homology"/>
<reference evidence="7" key="1">
    <citation type="journal article" date="2019" name="Int. J. Syst. Evol. Microbiol.">
        <title>The Global Catalogue of Microorganisms (GCM) 10K type strain sequencing project: providing services to taxonomists for standard genome sequencing and annotation.</title>
        <authorList>
            <consortium name="The Broad Institute Genomics Platform"/>
            <consortium name="The Broad Institute Genome Sequencing Center for Infectious Disease"/>
            <person name="Wu L."/>
            <person name="Ma J."/>
        </authorList>
    </citation>
    <scope>NUCLEOTIDE SEQUENCE [LARGE SCALE GENOMIC DNA]</scope>
    <source>
        <strain evidence="7">JCM 4087</strain>
    </source>
</reference>
<dbReference type="CDD" id="cd00412">
    <property type="entry name" value="pyrophosphatase"/>
    <property type="match status" value="1"/>
</dbReference>
<dbReference type="HAMAP" id="MF_00209">
    <property type="entry name" value="Inorganic_PPase"/>
    <property type="match status" value="1"/>
</dbReference>
<keyword evidence="4 5" id="KW-0460">Magnesium</keyword>
<comment type="catalytic activity">
    <reaction evidence="5">
        <text>diphosphate + H2O = 2 phosphate + H(+)</text>
        <dbReference type="Rhea" id="RHEA:24576"/>
        <dbReference type="ChEBI" id="CHEBI:15377"/>
        <dbReference type="ChEBI" id="CHEBI:15378"/>
        <dbReference type="ChEBI" id="CHEBI:33019"/>
        <dbReference type="ChEBI" id="CHEBI:43474"/>
        <dbReference type="EC" id="3.6.1.1"/>
    </reaction>
</comment>
<organism evidence="6 7">
    <name type="scientific">Acidicapsa dinghuensis</name>
    <dbReference type="NCBI Taxonomy" id="2218256"/>
    <lineage>
        <taxon>Bacteria</taxon>
        <taxon>Pseudomonadati</taxon>
        <taxon>Acidobacteriota</taxon>
        <taxon>Terriglobia</taxon>
        <taxon>Terriglobales</taxon>
        <taxon>Acidobacteriaceae</taxon>
        <taxon>Acidicapsa</taxon>
    </lineage>
</organism>
<feature type="binding site" evidence="5">
    <location>
        <position position="139"/>
    </location>
    <ligand>
        <name>substrate</name>
    </ligand>
</feature>
<gene>
    <name evidence="5" type="primary">ppa</name>
    <name evidence="6" type="ORF">ACFPT7_08090</name>
</gene>
<feature type="binding site" evidence="5">
    <location>
        <position position="65"/>
    </location>
    <ligand>
        <name>Mg(2+)</name>
        <dbReference type="ChEBI" id="CHEBI:18420"/>
        <label>1</label>
    </ligand>
</feature>
<evidence type="ECO:0000256" key="3">
    <source>
        <dbReference type="ARBA" id="ARBA00022801"/>
    </source>
</evidence>
<evidence type="ECO:0000256" key="2">
    <source>
        <dbReference type="ARBA" id="ARBA00022723"/>
    </source>
</evidence>
<evidence type="ECO:0000313" key="6">
    <source>
        <dbReference type="EMBL" id="MFC5862250.1"/>
    </source>
</evidence>
<feature type="binding site" evidence="5">
    <location>
        <position position="55"/>
    </location>
    <ligand>
        <name>substrate</name>
    </ligand>
</feature>
<dbReference type="Gene3D" id="3.90.80.10">
    <property type="entry name" value="Inorganic pyrophosphatase"/>
    <property type="match status" value="1"/>
</dbReference>
<feature type="binding site" evidence="5">
    <location>
        <position position="102"/>
    </location>
    <ligand>
        <name>Mg(2+)</name>
        <dbReference type="ChEBI" id="CHEBI:18420"/>
        <label>1</label>
    </ligand>
</feature>
<evidence type="ECO:0000256" key="4">
    <source>
        <dbReference type="ARBA" id="ARBA00022842"/>
    </source>
</evidence>